<reference evidence="2 3" key="1">
    <citation type="submission" date="2011-10" db="EMBL/GenBank/DDBJ databases">
        <authorList>
            <person name="Genoscope - CEA"/>
        </authorList>
    </citation>
    <scope>NUCLEOTIDE SEQUENCE [LARGE SCALE GENOMIC DNA]</scope>
    <source>
        <strain evidence="2 3">RCC 1105</strain>
    </source>
</reference>
<keyword evidence="3" id="KW-1185">Reference proteome</keyword>
<organism evidence="2 3">
    <name type="scientific">Bathycoccus prasinos</name>
    <dbReference type="NCBI Taxonomy" id="41875"/>
    <lineage>
        <taxon>Eukaryota</taxon>
        <taxon>Viridiplantae</taxon>
        <taxon>Chlorophyta</taxon>
        <taxon>Mamiellophyceae</taxon>
        <taxon>Mamiellales</taxon>
        <taxon>Bathycoccaceae</taxon>
        <taxon>Bathycoccus</taxon>
    </lineage>
</organism>
<evidence type="ECO:0000256" key="1">
    <source>
        <dbReference type="SAM" id="MobiDB-lite"/>
    </source>
</evidence>
<sequence>MDDEESSTSSTDNLDWRTQMKLDDMANNPPATSSSSSRFSSDADDDDYFMKPASVSAMKDDENAWVSPSNPFMSSDFSSGPDDGWFDNDDWLQPAYTEVTAEPGSILEKVQRLHLGEPADHTFQDGEYFTLTNFVKQKADNDFCLVLEVAERARERKIERLESLHPTPEINALPEIQQAIVDLALEVDASGGKTSAFLAMSEAADRARLRWELQEASWCWDNWVEEHMAQFGISERAAKLLHMGDRVEDAMDFEASLYDRDDGGFPGRR</sequence>
<dbReference type="OrthoDB" id="497221at2759"/>
<protein>
    <submittedName>
        <fullName evidence="2">Uncharacterized protein</fullName>
    </submittedName>
</protein>
<evidence type="ECO:0000313" key="2">
    <source>
        <dbReference type="EMBL" id="CCO66621.1"/>
    </source>
</evidence>
<dbReference type="EMBL" id="FO082270">
    <property type="protein sequence ID" value="CCO66621.1"/>
    <property type="molecule type" value="Genomic_DNA"/>
</dbReference>
<feature type="region of interest" description="Disordered" evidence="1">
    <location>
        <begin position="1"/>
        <end position="45"/>
    </location>
</feature>
<gene>
    <name evidence="2" type="ORF">Bathy09g02400</name>
</gene>
<name>K8FEW5_9CHLO</name>
<dbReference type="RefSeq" id="XP_007511061.1">
    <property type="nucleotide sequence ID" value="XM_007510999.1"/>
</dbReference>
<dbReference type="KEGG" id="bpg:Bathy09g02400"/>
<dbReference type="Proteomes" id="UP000198341">
    <property type="component" value="Chromosome 9"/>
</dbReference>
<proteinExistence type="predicted"/>
<dbReference type="AlphaFoldDB" id="K8FEW5"/>
<dbReference type="GeneID" id="19013747"/>
<feature type="compositionally biased region" description="Basic and acidic residues" evidence="1">
    <location>
        <begin position="14"/>
        <end position="24"/>
    </location>
</feature>
<evidence type="ECO:0000313" key="3">
    <source>
        <dbReference type="Proteomes" id="UP000198341"/>
    </source>
</evidence>
<accession>K8FEW5</accession>